<dbReference type="InterPro" id="IPR046335">
    <property type="entry name" value="LacI/GalR-like_sensor"/>
</dbReference>
<dbReference type="SUPFAM" id="SSF53822">
    <property type="entry name" value="Periplasmic binding protein-like I"/>
    <property type="match status" value="1"/>
</dbReference>
<protein>
    <submittedName>
        <fullName evidence="5">LacI family DNA-binding transcriptional regulator</fullName>
    </submittedName>
</protein>
<dbReference type="InterPro" id="IPR010982">
    <property type="entry name" value="Lambda_DNA-bd_dom_sf"/>
</dbReference>
<accession>A0ABU2XUI6</accession>
<sequence>MARRVTINDVAMAAGVSRQTVTRAHNDLGDISEATKRRVLEVSAQLGYRPNRFARNLVGRQRPRAAGLLVGSFSNPYYTEIAGAFLAAAAERGWQVMMASGESGDETAAVEMLAGHVDLFVGHFRLSGDELAAAVQGIPTILLDDRCSRRGFHSVEIDLRAGVRQAMAALETKGVRRVGMIDSSYSLRASPTYSPTPRRRFFEEFAFGAPEPAVVVGEESMAGGGHAFRALMAQYPDVDGVLVFNDMMAIGALQAAQALGIEIPGRMRILGVDGLTLGEAVHPTVSTISLDREALVTSALDIADALAAGNFTHTESLHRTVMPRLLWRESA</sequence>
<dbReference type="Gene3D" id="1.10.260.40">
    <property type="entry name" value="lambda repressor-like DNA-binding domains"/>
    <property type="match status" value="1"/>
</dbReference>
<dbReference type="InterPro" id="IPR028082">
    <property type="entry name" value="Peripla_BP_I"/>
</dbReference>
<dbReference type="SUPFAM" id="SSF47413">
    <property type="entry name" value="lambda repressor-like DNA-binding domains"/>
    <property type="match status" value="1"/>
</dbReference>
<evidence type="ECO:0000259" key="4">
    <source>
        <dbReference type="PROSITE" id="PS50932"/>
    </source>
</evidence>
<dbReference type="InterPro" id="IPR000843">
    <property type="entry name" value="HTH_LacI"/>
</dbReference>
<gene>
    <name evidence="5" type="ORF">RND15_44120</name>
</gene>
<dbReference type="GO" id="GO:0003677">
    <property type="term" value="F:DNA binding"/>
    <property type="evidence" value="ECO:0007669"/>
    <property type="project" value="UniProtKB-KW"/>
</dbReference>
<dbReference type="Pfam" id="PF13377">
    <property type="entry name" value="Peripla_BP_3"/>
    <property type="match status" value="1"/>
</dbReference>
<reference evidence="5" key="1">
    <citation type="submission" date="2024-05" db="EMBL/GenBank/DDBJ databases">
        <title>30 novel species of actinomycetes from the DSMZ collection.</title>
        <authorList>
            <person name="Nouioui I."/>
        </authorList>
    </citation>
    <scope>NUCLEOTIDE SEQUENCE</scope>
    <source>
        <strain evidence="5">DSM 41529</strain>
    </source>
</reference>
<keyword evidence="6" id="KW-1185">Reference proteome</keyword>
<dbReference type="SMART" id="SM00354">
    <property type="entry name" value="HTH_LACI"/>
    <property type="match status" value="1"/>
</dbReference>
<dbReference type="PANTHER" id="PTHR30146:SF109">
    <property type="entry name" value="HTH-TYPE TRANSCRIPTIONAL REGULATOR GALS"/>
    <property type="match status" value="1"/>
</dbReference>
<keyword evidence="2 5" id="KW-0238">DNA-binding</keyword>
<evidence type="ECO:0000256" key="3">
    <source>
        <dbReference type="ARBA" id="ARBA00023163"/>
    </source>
</evidence>
<organism evidence="5 6">
    <name type="scientific">Streptomyces lonegramiae</name>
    <dbReference type="NCBI Taxonomy" id="3075524"/>
    <lineage>
        <taxon>Bacteria</taxon>
        <taxon>Bacillati</taxon>
        <taxon>Actinomycetota</taxon>
        <taxon>Actinomycetes</taxon>
        <taxon>Kitasatosporales</taxon>
        <taxon>Streptomycetaceae</taxon>
        <taxon>Streptomyces</taxon>
    </lineage>
</organism>
<dbReference type="CDD" id="cd06267">
    <property type="entry name" value="PBP1_LacI_sugar_binding-like"/>
    <property type="match status" value="1"/>
</dbReference>
<evidence type="ECO:0000313" key="6">
    <source>
        <dbReference type="Proteomes" id="UP001180754"/>
    </source>
</evidence>
<keyword evidence="1" id="KW-0805">Transcription regulation</keyword>
<feature type="domain" description="HTH lacI-type" evidence="4">
    <location>
        <begin position="5"/>
        <end position="59"/>
    </location>
</feature>
<name>A0ABU2XUI6_9ACTN</name>
<dbReference type="EMBL" id="JAVRFD010000035">
    <property type="protein sequence ID" value="MDT0549593.1"/>
    <property type="molecule type" value="Genomic_DNA"/>
</dbReference>
<proteinExistence type="predicted"/>
<evidence type="ECO:0000256" key="1">
    <source>
        <dbReference type="ARBA" id="ARBA00023015"/>
    </source>
</evidence>
<dbReference type="Gene3D" id="3.40.50.2300">
    <property type="match status" value="2"/>
</dbReference>
<dbReference type="RefSeq" id="WP_311730161.1">
    <property type="nucleotide sequence ID" value="NZ_JAVRFD010000035.1"/>
</dbReference>
<dbReference type="CDD" id="cd01392">
    <property type="entry name" value="HTH_LacI"/>
    <property type="match status" value="1"/>
</dbReference>
<dbReference type="PROSITE" id="PS50932">
    <property type="entry name" value="HTH_LACI_2"/>
    <property type="match status" value="1"/>
</dbReference>
<evidence type="ECO:0000256" key="2">
    <source>
        <dbReference type="ARBA" id="ARBA00023125"/>
    </source>
</evidence>
<comment type="caution">
    <text evidence="5">The sequence shown here is derived from an EMBL/GenBank/DDBJ whole genome shotgun (WGS) entry which is preliminary data.</text>
</comment>
<keyword evidence="3" id="KW-0804">Transcription</keyword>
<dbReference type="Proteomes" id="UP001180754">
    <property type="component" value="Unassembled WGS sequence"/>
</dbReference>
<dbReference type="Pfam" id="PF00356">
    <property type="entry name" value="LacI"/>
    <property type="match status" value="1"/>
</dbReference>
<evidence type="ECO:0000313" key="5">
    <source>
        <dbReference type="EMBL" id="MDT0549593.1"/>
    </source>
</evidence>
<dbReference type="PANTHER" id="PTHR30146">
    <property type="entry name" value="LACI-RELATED TRANSCRIPTIONAL REPRESSOR"/>
    <property type="match status" value="1"/>
</dbReference>